<evidence type="ECO:0000313" key="2">
    <source>
        <dbReference type="Proteomes" id="UP000237655"/>
    </source>
</evidence>
<keyword evidence="2" id="KW-1185">Reference proteome</keyword>
<sequence>MSFEPVGRIAGRLVARMAEGTERERKLAMIARLTADELRGWLWARRYDGRAWHEGELEALQRRAWELGVKL</sequence>
<dbReference type="Proteomes" id="UP000237655">
    <property type="component" value="Chromosome"/>
</dbReference>
<dbReference type="EMBL" id="CP027665">
    <property type="protein sequence ID" value="QEP30300.1"/>
    <property type="molecule type" value="Genomic_DNA"/>
</dbReference>
<gene>
    <name evidence="1" type="ORF">C6Y53_18895</name>
</gene>
<dbReference type="AlphaFoldDB" id="A0A5C2H277"/>
<proteinExistence type="predicted"/>
<dbReference type="KEGG" id="thas:C6Y53_18895"/>
<name>A0A5C2H277_9RHOB</name>
<reference evidence="2" key="1">
    <citation type="submission" date="2018-03" db="EMBL/GenBank/DDBJ databases">
        <title>Genomic analysis of the strain SH-1 isolated from shrimp intestine.</title>
        <authorList>
            <person name="Kim Y.-S."/>
            <person name="Kim S.-E."/>
            <person name="Kim K.-H."/>
        </authorList>
    </citation>
    <scope>NUCLEOTIDE SEQUENCE [LARGE SCALE GENOMIC DNA]</scope>
    <source>
        <strain evidence="2">SH-1</strain>
    </source>
</reference>
<accession>A0A5C2H277</accession>
<dbReference type="RefSeq" id="WP_149615440.1">
    <property type="nucleotide sequence ID" value="NZ_CP027665.1"/>
</dbReference>
<protein>
    <submittedName>
        <fullName evidence="1">Uncharacterized protein</fullName>
    </submittedName>
</protein>
<evidence type="ECO:0000313" key="1">
    <source>
        <dbReference type="EMBL" id="QEP30300.1"/>
    </source>
</evidence>
<organism evidence="1 2">
    <name type="scientific">Pukyongiella litopenaei</name>
    <dbReference type="NCBI Taxonomy" id="2605946"/>
    <lineage>
        <taxon>Bacteria</taxon>
        <taxon>Pseudomonadati</taxon>
        <taxon>Pseudomonadota</taxon>
        <taxon>Alphaproteobacteria</taxon>
        <taxon>Rhodobacterales</taxon>
        <taxon>Paracoccaceae</taxon>
        <taxon>Pukyongiella</taxon>
    </lineage>
</organism>